<keyword evidence="4" id="KW-1185">Reference proteome</keyword>
<comment type="caution">
    <text evidence="3">The sequence shown here is derived from an EMBL/GenBank/DDBJ whole genome shotgun (WGS) entry which is preliminary data.</text>
</comment>
<feature type="coiled-coil region" evidence="1">
    <location>
        <begin position="108"/>
        <end position="135"/>
    </location>
</feature>
<evidence type="ECO:0000313" key="3">
    <source>
        <dbReference type="EMBL" id="KAJ7367000.1"/>
    </source>
</evidence>
<gene>
    <name evidence="3" type="ORF">DFH08DRAFT_836210</name>
</gene>
<dbReference type="EMBL" id="JARIHO010000002">
    <property type="protein sequence ID" value="KAJ7367000.1"/>
    <property type="molecule type" value="Genomic_DNA"/>
</dbReference>
<evidence type="ECO:0000256" key="2">
    <source>
        <dbReference type="SAM" id="SignalP"/>
    </source>
</evidence>
<keyword evidence="2" id="KW-0732">Signal</keyword>
<accession>A0AAD7AT18</accession>
<evidence type="ECO:0000313" key="4">
    <source>
        <dbReference type="Proteomes" id="UP001218218"/>
    </source>
</evidence>
<sequence>MEAAVVICFWLLQLPMCAIRRRELRDPGSKPHISIIDSWKLKADAWLATELTFFRPMGGGVGVQADSPHRSRRQHPRLPVNDFFDYLPNWCHGGGEFRKQIRVNLWSIEAVAGEMKRLAEEKDTQEGENALIEKSVDRSIALLRNLLPKNMAEFDNIPHGDAMDTISAFAAIFCWWPKWITGTDPGSGRASNADKVVGGEGIGG</sequence>
<dbReference type="AlphaFoldDB" id="A0AAD7AT18"/>
<organism evidence="3 4">
    <name type="scientific">Mycena albidolilacea</name>
    <dbReference type="NCBI Taxonomy" id="1033008"/>
    <lineage>
        <taxon>Eukaryota</taxon>
        <taxon>Fungi</taxon>
        <taxon>Dikarya</taxon>
        <taxon>Basidiomycota</taxon>
        <taxon>Agaricomycotina</taxon>
        <taxon>Agaricomycetes</taxon>
        <taxon>Agaricomycetidae</taxon>
        <taxon>Agaricales</taxon>
        <taxon>Marasmiineae</taxon>
        <taxon>Mycenaceae</taxon>
        <taxon>Mycena</taxon>
    </lineage>
</organism>
<feature type="signal peptide" evidence="2">
    <location>
        <begin position="1"/>
        <end position="20"/>
    </location>
</feature>
<dbReference type="Proteomes" id="UP001218218">
    <property type="component" value="Unassembled WGS sequence"/>
</dbReference>
<protein>
    <submittedName>
        <fullName evidence="3">Uncharacterized protein</fullName>
    </submittedName>
</protein>
<keyword evidence="1" id="KW-0175">Coiled coil</keyword>
<proteinExistence type="predicted"/>
<reference evidence="3" key="1">
    <citation type="submission" date="2023-03" db="EMBL/GenBank/DDBJ databases">
        <title>Massive genome expansion in bonnet fungi (Mycena s.s.) driven by repeated elements and novel gene families across ecological guilds.</title>
        <authorList>
            <consortium name="Lawrence Berkeley National Laboratory"/>
            <person name="Harder C.B."/>
            <person name="Miyauchi S."/>
            <person name="Viragh M."/>
            <person name="Kuo A."/>
            <person name="Thoen E."/>
            <person name="Andreopoulos B."/>
            <person name="Lu D."/>
            <person name="Skrede I."/>
            <person name="Drula E."/>
            <person name="Henrissat B."/>
            <person name="Morin E."/>
            <person name="Kohler A."/>
            <person name="Barry K."/>
            <person name="LaButti K."/>
            <person name="Morin E."/>
            <person name="Salamov A."/>
            <person name="Lipzen A."/>
            <person name="Mereny Z."/>
            <person name="Hegedus B."/>
            <person name="Baldrian P."/>
            <person name="Stursova M."/>
            <person name="Weitz H."/>
            <person name="Taylor A."/>
            <person name="Grigoriev I.V."/>
            <person name="Nagy L.G."/>
            <person name="Martin F."/>
            <person name="Kauserud H."/>
        </authorList>
    </citation>
    <scope>NUCLEOTIDE SEQUENCE</scope>
    <source>
        <strain evidence="3">CBHHK002</strain>
    </source>
</reference>
<feature type="chain" id="PRO_5042222138" evidence="2">
    <location>
        <begin position="21"/>
        <end position="204"/>
    </location>
</feature>
<name>A0AAD7AT18_9AGAR</name>
<evidence type="ECO:0000256" key="1">
    <source>
        <dbReference type="SAM" id="Coils"/>
    </source>
</evidence>